<dbReference type="InterPro" id="IPR016169">
    <property type="entry name" value="FAD-bd_PCMH_sub2"/>
</dbReference>
<dbReference type="SMART" id="SM01092">
    <property type="entry name" value="CO_deh_flav_C"/>
    <property type="match status" value="1"/>
</dbReference>
<dbReference type="GO" id="GO:0071949">
    <property type="term" value="F:FAD binding"/>
    <property type="evidence" value="ECO:0007669"/>
    <property type="project" value="InterPro"/>
</dbReference>
<dbReference type="Pfam" id="PF00941">
    <property type="entry name" value="FAD_binding_5"/>
    <property type="match status" value="1"/>
</dbReference>
<dbReference type="InterPro" id="IPR005107">
    <property type="entry name" value="CO_DH_flav_C"/>
</dbReference>
<dbReference type="InterPro" id="IPR036318">
    <property type="entry name" value="FAD-bd_PCMH-like_sf"/>
</dbReference>
<evidence type="ECO:0000259" key="4">
    <source>
        <dbReference type="PROSITE" id="PS51387"/>
    </source>
</evidence>
<dbReference type="RefSeq" id="WP_012963034.1">
    <property type="nucleotide sequence ID" value="NC_013799.1"/>
</dbReference>
<dbReference type="Gene3D" id="3.30.465.10">
    <property type="match status" value="1"/>
</dbReference>
<dbReference type="InterPro" id="IPR016166">
    <property type="entry name" value="FAD-bd_PCMH"/>
</dbReference>
<dbReference type="Gene3D" id="3.30.43.10">
    <property type="entry name" value="Uridine Diphospho-n-acetylenolpyruvylglucosamine Reductase, domain 2"/>
    <property type="match status" value="1"/>
</dbReference>
<proteinExistence type="predicted"/>
<organism evidence="5 6">
    <name type="scientific">Hydrogenobacter thermophilus (strain DSM 6534 / IAM 12695 / TK-6)</name>
    <dbReference type="NCBI Taxonomy" id="608538"/>
    <lineage>
        <taxon>Bacteria</taxon>
        <taxon>Pseudomonadati</taxon>
        <taxon>Aquificota</taxon>
        <taxon>Aquificia</taxon>
        <taxon>Aquificales</taxon>
        <taxon>Aquificaceae</taxon>
        <taxon>Hydrogenobacter</taxon>
    </lineage>
</organism>
<dbReference type="eggNOG" id="COG1319">
    <property type="taxonomic scope" value="Bacteria"/>
</dbReference>
<keyword evidence="6" id="KW-1185">Reference proteome</keyword>
<dbReference type="PROSITE" id="PS51387">
    <property type="entry name" value="FAD_PCMH"/>
    <property type="match status" value="1"/>
</dbReference>
<dbReference type="PATRIC" id="fig|608538.5.peg.387"/>
<dbReference type="Pfam" id="PF03450">
    <property type="entry name" value="CO_deh_flav_C"/>
    <property type="match status" value="1"/>
</dbReference>
<dbReference type="SUPFAM" id="SSF55447">
    <property type="entry name" value="CO dehydrogenase flavoprotein C-terminal domain-like"/>
    <property type="match status" value="1"/>
</dbReference>
<dbReference type="PANTHER" id="PTHR42659:SF2">
    <property type="entry name" value="XANTHINE DEHYDROGENASE SUBUNIT C-RELATED"/>
    <property type="match status" value="1"/>
</dbReference>
<dbReference type="STRING" id="608538.HTH_0386"/>
<evidence type="ECO:0000256" key="2">
    <source>
        <dbReference type="ARBA" id="ARBA00022827"/>
    </source>
</evidence>
<dbReference type="PANTHER" id="PTHR42659">
    <property type="entry name" value="XANTHINE DEHYDROGENASE SUBUNIT C-RELATED"/>
    <property type="match status" value="1"/>
</dbReference>
<dbReference type="AlphaFoldDB" id="D3DG99"/>
<dbReference type="Gene3D" id="3.30.390.50">
    <property type="entry name" value="CO dehydrogenase flavoprotein, C-terminal domain"/>
    <property type="match status" value="1"/>
</dbReference>
<accession>D3DG99</accession>
<dbReference type="InterPro" id="IPR016167">
    <property type="entry name" value="FAD-bd_PCMH_sub1"/>
</dbReference>
<sequence length="285" mass="31089">MIPVSFEYYRANTLDEALELVKKFGDEAKVLAGGQSLIPMLKLRFARYSKIIDIGRLQELRYIKEEGGQIWIGGLTTHREVEKSSLIKEKVPVLSACASEIADVQVRNMGTIAGSLSHADPSADYPPTMLALGATMVARGSKGSREIPADNFFVGTFTTALEPDELLVEVRVPVIKNNERAAYMKIGHPATGFAIVNCAVKFSLRDGKIEGARVAFGGFVTVPYRDTRVENLLAGKDVSLDTLKRASELVGEGQDIIGDYYADADYRRSLAKALFVRVARSALGV</sequence>
<protein>
    <submittedName>
        <fullName evidence="5">Carbon monoxide dehydrogenase middle subunit</fullName>
    </submittedName>
</protein>
<dbReference type="OrthoDB" id="9814706at2"/>
<keyword evidence="2" id="KW-0274">FAD</keyword>
<name>D3DG99_HYDTT</name>
<feature type="domain" description="FAD-binding PCMH-type" evidence="4">
    <location>
        <begin position="1"/>
        <end position="177"/>
    </location>
</feature>
<gene>
    <name evidence="5" type="primary">coxM</name>
    <name evidence="5" type="ordered locus">HTH_0386</name>
</gene>
<dbReference type="InterPro" id="IPR002346">
    <property type="entry name" value="Mopterin_DH_FAD-bd"/>
</dbReference>
<dbReference type="GO" id="GO:0016491">
    <property type="term" value="F:oxidoreductase activity"/>
    <property type="evidence" value="ECO:0007669"/>
    <property type="project" value="UniProtKB-KW"/>
</dbReference>
<dbReference type="InterPro" id="IPR051312">
    <property type="entry name" value="Diverse_Substr_Oxidored"/>
</dbReference>
<evidence type="ECO:0000256" key="3">
    <source>
        <dbReference type="ARBA" id="ARBA00023002"/>
    </source>
</evidence>
<dbReference type="InterPro" id="IPR036683">
    <property type="entry name" value="CO_DH_flav_C_dom_sf"/>
</dbReference>
<keyword evidence="1" id="KW-0285">Flavoprotein</keyword>
<reference evidence="5 6" key="1">
    <citation type="journal article" date="2010" name="J. Bacteriol.">
        <title>Complete genome sequence of the thermophilic, obligately chemolithoautotrophic hydrogen-oxidizing bacterium Hydrogenobacter thermophilus TK-6.</title>
        <authorList>
            <person name="Arai H."/>
            <person name="Kanbe H."/>
            <person name="Ishii M."/>
            <person name="Igarashi Y."/>
        </authorList>
    </citation>
    <scope>NUCLEOTIDE SEQUENCE [LARGE SCALE GENOMIC DNA]</scope>
    <source>
        <strain evidence="6">DSM 6534 / IAM 12695 / TK-6 [Tokyo]</strain>
    </source>
</reference>
<evidence type="ECO:0000256" key="1">
    <source>
        <dbReference type="ARBA" id="ARBA00022630"/>
    </source>
</evidence>
<dbReference type="SUPFAM" id="SSF56176">
    <property type="entry name" value="FAD-binding/transporter-associated domain-like"/>
    <property type="match status" value="1"/>
</dbReference>
<dbReference type="KEGG" id="hte:Hydth_0384"/>
<dbReference type="Proteomes" id="UP000002574">
    <property type="component" value="Chromosome"/>
</dbReference>
<keyword evidence="3" id="KW-0560">Oxidoreductase</keyword>
<dbReference type="KEGG" id="hth:HTH_0386"/>
<dbReference type="FunFam" id="3.30.465.10:FF:000017">
    <property type="entry name" value="Xanthine dehydrogenase, FAD binding subunit"/>
    <property type="match status" value="1"/>
</dbReference>
<evidence type="ECO:0000313" key="6">
    <source>
        <dbReference type="Proteomes" id="UP000002574"/>
    </source>
</evidence>
<dbReference type="EMBL" id="AP011112">
    <property type="protein sequence ID" value="BAI68851.1"/>
    <property type="molecule type" value="Genomic_DNA"/>
</dbReference>
<evidence type="ECO:0000313" key="5">
    <source>
        <dbReference type="EMBL" id="BAI68851.1"/>
    </source>
</evidence>